<gene>
    <name evidence="1" type="ORF">SAMN06295973_2798</name>
</gene>
<dbReference type="Proteomes" id="UP000190827">
    <property type="component" value="Unassembled WGS sequence"/>
</dbReference>
<organism evidence="1 2">
    <name type="scientific">Plantibacter cousiniae</name>
    <name type="common">nom. nud.</name>
    <dbReference type="NCBI Taxonomy" id="199709"/>
    <lineage>
        <taxon>Bacteria</taxon>
        <taxon>Bacillati</taxon>
        <taxon>Actinomycetota</taxon>
        <taxon>Actinomycetes</taxon>
        <taxon>Micrococcales</taxon>
        <taxon>Microbacteriaceae</taxon>
        <taxon>Plantibacter</taxon>
    </lineage>
</organism>
<dbReference type="EMBL" id="FUZO01000002">
    <property type="protein sequence ID" value="SKC68220.1"/>
    <property type="molecule type" value="Genomic_DNA"/>
</dbReference>
<evidence type="ECO:0008006" key="3">
    <source>
        <dbReference type="Google" id="ProtNLM"/>
    </source>
</evidence>
<evidence type="ECO:0000313" key="2">
    <source>
        <dbReference type="Proteomes" id="UP000190827"/>
    </source>
</evidence>
<evidence type="ECO:0000313" key="1">
    <source>
        <dbReference type="EMBL" id="SKC68220.1"/>
    </source>
</evidence>
<protein>
    <recommendedName>
        <fullName evidence="3">DUF91 domain-containing protein</fullName>
    </recommendedName>
</protein>
<name>A0ABY1LNE9_9MICO</name>
<accession>A0ABY1LNE9</accession>
<keyword evidence="2" id="KW-1185">Reference proteome</keyword>
<proteinExistence type="predicted"/>
<comment type="caution">
    <text evidence="1">The sequence shown here is derived from an EMBL/GenBank/DDBJ whole genome shotgun (WGS) entry which is preliminary data.</text>
</comment>
<reference evidence="1 2" key="1">
    <citation type="submission" date="2017-02" db="EMBL/GenBank/DDBJ databases">
        <authorList>
            <person name="Varghese N."/>
            <person name="Submissions S."/>
        </authorList>
    </citation>
    <scope>NUCLEOTIDE SEQUENCE [LARGE SCALE GENOMIC DNA]</scope>
    <source>
        <strain evidence="1 2">VKM Ac-1787</strain>
    </source>
</reference>
<sequence>MGPVAVGLSRSIGRERLVQQNDDVPLYRYSSASLAPVPRTTFESEQIRERQDLQRLLLNDLSILGDDLLAITEEYGAFKDSSRRIDILALDRRGNLVVIELKRTDDGGHMDLQSLRYAAMVSTMTLDHLVETYAEAHHVEVEQAKLALTDWIEEPLEELPNRVRVILVSADFSTEVTSTVLWLNDNYGTDIACFRLSPYRLGDELLVDLQQLIPLPEATDFQIQQRRKVTATAANRESGRDFTRYDLVLGEESITASSKQGAVKLAIIAAHQAGVDIDSIRTATRGHRWNAVHPQEGESVQDAFVREYPESSPGHRWFDLEIREGDTAWTTPRWGGADTETMLDALARASRGKLRIEWSKNDAGGRA</sequence>
<dbReference type="InterPro" id="IPR011856">
    <property type="entry name" value="tRNA_endonuc-like_dom_sf"/>
</dbReference>
<dbReference type="Gene3D" id="3.40.1350.10">
    <property type="match status" value="1"/>
</dbReference>